<dbReference type="HOGENOM" id="CLU_3279184_0_0_1"/>
<dbReference type="InParanoid" id="H2XRJ9"/>
<reference evidence="1" key="4">
    <citation type="submission" date="2025-09" db="UniProtKB">
        <authorList>
            <consortium name="Ensembl"/>
        </authorList>
    </citation>
    <scope>IDENTIFICATION</scope>
</reference>
<dbReference type="EMBL" id="EAAA01000071">
    <property type="status" value="NOT_ANNOTATED_CDS"/>
    <property type="molecule type" value="Genomic_DNA"/>
</dbReference>
<sequence length="41" mass="5011">MKNVITVVVQGGLCSDFIWKFLTKFFNNKHFFFEFEFKLEM</sequence>
<evidence type="ECO:0000313" key="1">
    <source>
        <dbReference type="Ensembl" id="ENSCINP00000032283.1"/>
    </source>
</evidence>
<protein>
    <submittedName>
        <fullName evidence="1">Uncharacterized protein</fullName>
    </submittedName>
</protein>
<keyword evidence="2" id="KW-1185">Reference proteome</keyword>
<organism evidence="1 2">
    <name type="scientific">Ciona intestinalis</name>
    <name type="common">Transparent sea squirt</name>
    <name type="synonym">Ascidia intestinalis</name>
    <dbReference type="NCBI Taxonomy" id="7719"/>
    <lineage>
        <taxon>Eukaryota</taxon>
        <taxon>Metazoa</taxon>
        <taxon>Chordata</taxon>
        <taxon>Tunicata</taxon>
        <taxon>Ascidiacea</taxon>
        <taxon>Phlebobranchia</taxon>
        <taxon>Cionidae</taxon>
        <taxon>Ciona</taxon>
    </lineage>
</organism>
<name>H2XRJ9_CIOIN</name>
<reference evidence="1" key="3">
    <citation type="submission" date="2025-08" db="UniProtKB">
        <authorList>
            <consortium name="Ensembl"/>
        </authorList>
    </citation>
    <scope>IDENTIFICATION</scope>
</reference>
<evidence type="ECO:0000313" key="2">
    <source>
        <dbReference type="Proteomes" id="UP000008144"/>
    </source>
</evidence>
<dbReference type="Proteomes" id="UP000008144">
    <property type="component" value="Chromosome 1"/>
</dbReference>
<proteinExistence type="predicted"/>
<dbReference type="AlphaFoldDB" id="H2XRJ9"/>
<dbReference type="Ensembl" id="ENSCINT00000035509.1">
    <property type="protein sequence ID" value="ENSCINP00000032283.1"/>
    <property type="gene ID" value="ENSCING00000024859.1"/>
</dbReference>
<reference evidence="2" key="1">
    <citation type="journal article" date="2002" name="Science">
        <title>The draft genome of Ciona intestinalis: insights into chordate and vertebrate origins.</title>
        <authorList>
            <person name="Dehal P."/>
            <person name="Satou Y."/>
            <person name="Campbell R.K."/>
            <person name="Chapman J."/>
            <person name="Degnan B."/>
            <person name="De Tomaso A."/>
            <person name="Davidson B."/>
            <person name="Di Gregorio A."/>
            <person name="Gelpke M."/>
            <person name="Goodstein D.M."/>
            <person name="Harafuji N."/>
            <person name="Hastings K.E."/>
            <person name="Ho I."/>
            <person name="Hotta K."/>
            <person name="Huang W."/>
            <person name="Kawashima T."/>
            <person name="Lemaire P."/>
            <person name="Martinez D."/>
            <person name="Meinertzhagen I.A."/>
            <person name="Necula S."/>
            <person name="Nonaka M."/>
            <person name="Putnam N."/>
            <person name="Rash S."/>
            <person name="Saiga H."/>
            <person name="Satake M."/>
            <person name="Terry A."/>
            <person name="Yamada L."/>
            <person name="Wang H.G."/>
            <person name="Awazu S."/>
            <person name="Azumi K."/>
            <person name="Boore J."/>
            <person name="Branno M."/>
            <person name="Chin-Bow S."/>
            <person name="DeSantis R."/>
            <person name="Doyle S."/>
            <person name="Francino P."/>
            <person name="Keys D.N."/>
            <person name="Haga S."/>
            <person name="Hayashi H."/>
            <person name="Hino K."/>
            <person name="Imai K.S."/>
            <person name="Inaba K."/>
            <person name="Kano S."/>
            <person name="Kobayashi K."/>
            <person name="Kobayashi M."/>
            <person name="Lee B.I."/>
            <person name="Makabe K.W."/>
            <person name="Manohar C."/>
            <person name="Matassi G."/>
            <person name="Medina M."/>
            <person name="Mochizuki Y."/>
            <person name="Mount S."/>
            <person name="Morishita T."/>
            <person name="Miura S."/>
            <person name="Nakayama A."/>
            <person name="Nishizaka S."/>
            <person name="Nomoto H."/>
            <person name="Ohta F."/>
            <person name="Oishi K."/>
            <person name="Rigoutsos I."/>
            <person name="Sano M."/>
            <person name="Sasaki A."/>
            <person name="Sasakura Y."/>
            <person name="Shoguchi E."/>
            <person name="Shin-i T."/>
            <person name="Spagnuolo A."/>
            <person name="Stainier D."/>
            <person name="Suzuki M.M."/>
            <person name="Tassy O."/>
            <person name="Takatori N."/>
            <person name="Tokuoka M."/>
            <person name="Yagi K."/>
            <person name="Yoshizaki F."/>
            <person name="Wada S."/>
            <person name="Zhang C."/>
            <person name="Hyatt P.D."/>
            <person name="Larimer F."/>
            <person name="Detter C."/>
            <person name="Doggett N."/>
            <person name="Glavina T."/>
            <person name="Hawkins T."/>
            <person name="Richardson P."/>
            <person name="Lucas S."/>
            <person name="Kohara Y."/>
            <person name="Levine M."/>
            <person name="Satoh N."/>
            <person name="Rokhsar D.S."/>
        </authorList>
    </citation>
    <scope>NUCLEOTIDE SEQUENCE [LARGE SCALE GENOMIC DNA]</scope>
</reference>
<accession>H2XRJ9</accession>
<reference evidence="1" key="2">
    <citation type="journal article" date="2008" name="Genome Biol.">
        <title>Improved genome assembly and evidence-based global gene model set for the chordate Ciona intestinalis: new insight into intron and operon populations.</title>
        <authorList>
            <person name="Satou Y."/>
            <person name="Mineta K."/>
            <person name="Ogasawara M."/>
            <person name="Sasakura Y."/>
            <person name="Shoguchi E."/>
            <person name="Ueno K."/>
            <person name="Yamada L."/>
            <person name="Matsumoto J."/>
            <person name="Wasserscheid J."/>
            <person name="Dewar K."/>
            <person name="Wiley G.B."/>
            <person name="Macmil S.L."/>
            <person name="Roe B.A."/>
            <person name="Zeller R.W."/>
            <person name="Hastings K.E."/>
            <person name="Lemaire P."/>
            <person name="Lindquist E."/>
            <person name="Endo T."/>
            <person name="Hotta K."/>
            <person name="Inaba K."/>
        </authorList>
    </citation>
    <scope>NUCLEOTIDE SEQUENCE [LARGE SCALE GENOMIC DNA]</scope>
    <source>
        <strain evidence="1">wild type</strain>
    </source>
</reference>